<keyword evidence="5 8" id="KW-0560">Oxidoreductase</keyword>
<evidence type="ECO:0000256" key="1">
    <source>
        <dbReference type="ARBA" id="ARBA00001971"/>
    </source>
</evidence>
<evidence type="ECO:0000256" key="5">
    <source>
        <dbReference type="ARBA" id="ARBA00023002"/>
    </source>
</evidence>
<dbReference type="InterPro" id="IPR001128">
    <property type="entry name" value="Cyt_P450"/>
</dbReference>
<evidence type="ECO:0000256" key="4">
    <source>
        <dbReference type="ARBA" id="ARBA00022723"/>
    </source>
</evidence>
<dbReference type="InterPro" id="IPR017972">
    <property type="entry name" value="Cyt_P450_CS"/>
</dbReference>
<dbReference type="GO" id="GO:0004497">
    <property type="term" value="F:monooxygenase activity"/>
    <property type="evidence" value="ECO:0007669"/>
    <property type="project" value="UniProtKB-KW"/>
</dbReference>
<sequence>MAWLSFGAGPRTCIGMRFAQLEEKLVLCEMLRRFILVQSPQTEKKLQLKGGTTISPDAVTIALKRRS</sequence>
<evidence type="ECO:0000256" key="3">
    <source>
        <dbReference type="ARBA" id="ARBA00022617"/>
    </source>
</evidence>
<dbReference type="AlphaFoldDB" id="A0A914WZ13"/>
<keyword evidence="3 8" id="KW-0349">Heme</keyword>
<evidence type="ECO:0000256" key="8">
    <source>
        <dbReference type="RuleBase" id="RU000461"/>
    </source>
</evidence>
<evidence type="ECO:0000313" key="10">
    <source>
        <dbReference type="WBParaSite" id="PSAMB.scaffold535size47802.g6946.t1"/>
    </source>
</evidence>
<dbReference type="PANTHER" id="PTHR24292">
    <property type="entry name" value="CYTOCHROME P450"/>
    <property type="match status" value="1"/>
</dbReference>
<dbReference type="WBParaSite" id="PSAMB.scaffold535size47802.g6946.t1">
    <property type="protein sequence ID" value="PSAMB.scaffold535size47802.g6946.t1"/>
    <property type="gene ID" value="PSAMB.scaffold535size47802.g6946"/>
</dbReference>
<keyword evidence="9" id="KW-1185">Reference proteome</keyword>
<keyword evidence="4 8" id="KW-0479">Metal-binding</keyword>
<dbReference type="GO" id="GO:0005506">
    <property type="term" value="F:iron ion binding"/>
    <property type="evidence" value="ECO:0007669"/>
    <property type="project" value="InterPro"/>
</dbReference>
<name>A0A914WZ13_9BILA</name>
<keyword evidence="6 8" id="KW-0408">Iron</keyword>
<dbReference type="Gene3D" id="1.10.630.10">
    <property type="entry name" value="Cytochrome P450"/>
    <property type="match status" value="1"/>
</dbReference>
<dbReference type="SUPFAM" id="SSF48264">
    <property type="entry name" value="Cytochrome P450"/>
    <property type="match status" value="1"/>
</dbReference>
<dbReference type="InterPro" id="IPR050476">
    <property type="entry name" value="Insect_CytP450_Detox"/>
</dbReference>
<dbReference type="Proteomes" id="UP000887566">
    <property type="component" value="Unplaced"/>
</dbReference>
<evidence type="ECO:0000256" key="7">
    <source>
        <dbReference type="ARBA" id="ARBA00023033"/>
    </source>
</evidence>
<evidence type="ECO:0000313" key="9">
    <source>
        <dbReference type="Proteomes" id="UP000887566"/>
    </source>
</evidence>
<dbReference type="InterPro" id="IPR036396">
    <property type="entry name" value="Cyt_P450_sf"/>
</dbReference>
<protein>
    <submittedName>
        <fullName evidence="10">Cytochrome P450</fullName>
    </submittedName>
</protein>
<keyword evidence="7 8" id="KW-0503">Monooxygenase</keyword>
<organism evidence="9 10">
    <name type="scientific">Plectus sambesii</name>
    <dbReference type="NCBI Taxonomy" id="2011161"/>
    <lineage>
        <taxon>Eukaryota</taxon>
        <taxon>Metazoa</taxon>
        <taxon>Ecdysozoa</taxon>
        <taxon>Nematoda</taxon>
        <taxon>Chromadorea</taxon>
        <taxon>Plectida</taxon>
        <taxon>Plectina</taxon>
        <taxon>Plectoidea</taxon>
        <taxon>Plectidae</taxon>
        <taxon>Plectus</taxon>
    </lineage>
</organism>
<dbReference type="GO" id="GO:0020037">
    <property type="term" value="F:heme binding"/>
    <property type="evidence" value="ECO:0007669"/>
    <property type="project" value="InterPro"/>
</dbReference>
<comment type="similarity">
    <text evidence="2 8">Belongs to the cytochrome P450 family.</text>
</comment>
<evidence type="ECO:0000256" key="6">
    <source>
        <dbReference type="ARBA" id="ARBA00023004"/>
    </source>
</evidence>
<evidence type="ECO:0000256" key="2">
    <source>
        <dbReference type="ARBA" id="ARBA00010617"/>
    </source>
</evidence>
<dbReference type="Pfam" id="PF00067">
    <property type="entry name" value="p450"/>
    <property type="match status" value="1"/>
</dbReference>
<dbReference type="GO" id="GO:0016705">
    <property type="term" value="F:oxidoreductase activity, acting on paired donors, with incorporation or reduction of molecular oxygen"/>
    <property type="evidence" value="ECO:0007669"/>
    <property type="project" value="InterPro"/>
</dbReference>
<accession>A0A914WZ13</accession>
<comment type="cofactor">
    <cofactor evidence="1">
        <name>heme</name>
        <dbReference type="ChEBI" id="CHEBI:30413"/>
    </cofactor>
</comment>
<proteinExistence type="inferred from homology"/>
<reference evidence="10" key="1">
    <citation type="submission" date="2022-11" db="UniProtKB">
        <authorList>
            <consortium name="WormBaseParasite"/>
        </authorList>
    </citation>
    <scope>IDENTIFICATION</scope>
</reference>
<dbReference type="PANTHER" id="PTHR24292:SF102">
    <property type="entry name" value="CYTOCHROME P450 FAMILY-RELATED"/>
    <property type="match status" value="1"/>
</dbReference>
<dbReference type="PROSITE" id="PS00086">
    <property type="entry name" value="CYTOCHROME_P450"/>
    <property type="match status" value="1"/>
</dbReference>